<protein>
    <recommendedName>
        <fullName evidence="8">DNA-directed RNA polymerase III subunit RPC4</fullName>
    </recommendedName>
</protein>
<dbReference type="EMBL" id="AGNK02004314">
    <property type="status" value="NOT_ANNOTATED_CDS"/>
    <property type="molecule type" value="Genomic_DNA"/>
</dbReference>
<sequence>MYCSVCIAKSRTQVAFGQGNSSYARSFSMPKRSKDEEKLTKEYAEPWDYNHTDYPVTLPLRRPYSGNPEILDEKEFGESSASRAQDAKLTAAEELGLIDRSDESQLLFIQLPSSLPLPLQPQSVAEPNKGSEERRQGMKPSSHCGSKLKDLPGGYMGKILVYKSGKVKMKVGDTLFDVSSGSNCKFVQEVAAMDTREKHCCAVGEINKRAVITPDIDYLLGSIDKMEE</sequence>
<organism evidence="6 7">
    <name type="scientific">Setaria italica</name>
    <name type="common">Foxtail millet</name>
    <name type="synonym">Panicum italicum</name>
    <dbReference type="NCBI Taxonomy" id="4555"/>
    <lineage>
        <taxon>Eukaryota</taxon>
        <taxon>Viridiplantae</taxon>
        <taxon>Streptophyta</taxon>
        <taxon>Embryophyta</taxon>
        <taxon>Tracheophyta</taxon>
        <taxon>Spermatophyta</taxon>
        <taxon>Magnoliopsida</taxon>
        <taxon>Liliopsida</taxon>
        <taxon>Poales</taxon>
        <taxon>Poaceae</taxon>
        <taxon>PACMAD clade</taxon>
        <taxon>Panicoideae</taxon>
        <taxon>Panicodae</taxon>
        <taxon>Paniceae</taxon>
        <taxon>Cenchrinae</taxon>
        <taxon>Setaria</taxon>
    </lineage>
</organism>
<dbReference type="Pfam" id="PF05132">
    <property type="entry name" value="RNA_pol_Rpc4"/>
    <property type="match status" value="1"/>
</dbReference>
<dbReference type="InterPro" id="IPR007811">
    <property type="entry name" value="RPC4"/>
</dbReference>
<dbReference type="GO" id="GO:0003677">
    <property type="term" value="F:DNA binding"/>
    <property type="evidence" value="ECO:0007669"/>
    <property type="project" value="InterPro"/>
</dbReference>
<reference evidence="7" key="1">
    <citation type="journal article" date="2012" name="Nat. Biotechnol.">
        <title>Reference genome sequence of the model plant Setaria.</title>
        <authorList>
            <person name="Bennetzen J.L."/>
            <person name="Schmutz J."/>
            <person name="Wang H."/>
            <person name="Percifield R."/>
            <person name="Hawkins J."/>
            <person name="Pontaroli A.C."/>
            <person name="Estep M."/>
            <person name="Feng L."/>
            <person name="Vaughn J.N."/>
            <person name="Grimwood J."/>
            <person name="Jenkins J."/>
            <person name="Barry K."/>
            <person name="Lindquist E."/>
            <person name="Hellsten U."/>
            <person name="Deshpande S."/>
            <person name="Wang X."/>
            <person name="Wu X."/>
            <person name="Mitros T."/>
            <person name="Triplett J."/>
            <person name="Yang X."/>
            <person name="Ye C.Y."/>
            <person name="Mauro-Herrera M."/>
            <person name="Wang L."/>
            <person name="Li P."/>
            <person name="Sharma M."/>
            <person name="Sharma R."/>
            <person name="Ronald P.C."/>
            <person name="Panaud O."/>
            <person name="Kellogg E.A."/>
            <person name="Brutnell T.P."/>
            <person name="Doust A.N."/>
            <person name="Tuskan G.A."/>
            <person name="Rokhsar D."/>
            <person name="Devos K.M."/>
        </authorList>
    </citation>
    <scope>NUCLEOTIDE SEQUENCE [LARGE SCALE GENOMIC DNA]</scope>
    <source>
        <strain evidence="7">cv. Yugu1</strain>
    </source>
</reference>
<dbReference type="PANTHER" id="PTHR13408">
    <property type="entry name" value="DNA-DIRECTED RNA POLYMERASE III"/>
    <property type="match status" value="1"/>
</dbReference>
<accession>K3Y9U4</accession>
<evidence type="ECO:0000256" key="5">
    <source>
        <dbReference type="SAM" id="MobiDB-lite"/>
    </source>
</evidence>
<keyword evidence="4" id="KW-0539">Nucleus</keyword>
<evidence type="ECO:0000256" key="4">
    <source>
        <dbReference type="ARBA" id="ARBA00023242"/>
    </source>
</evidence>
<dbReference type="Proteomes" id="UP000004995">
    <property type="component" value="Unassembled WGS sequence"/>
</dbReference>
<comment type="subcellular location">
    <subcellularLocation>
        <location evidence="1">Nucleus</location>
    </subcellularLocation>
</comment>
<evidence type="ECO:0000313" key="6">
    <source>
        <dbReference type="EnsemblPlants" id="KQK97013"/>
    </source>
</evidence>
<dbReference type="GO" id="GO:0005666">
    <property type="term" value="C:RNA polymerase III complex"/>
    <property type="evidence" value="ECO:0007669"/>
    <property type="project" value="InterPro"/>
</dbReference>
<proteinExistence type="predicted"/>
<gene>
    <name evidence="6" type="primary">LOC101782758</name>
</gene>
<dbReference type="GO" id="GO:0006383">
    <property type="term" value="P:transcription by RNA polymerase III"/>
    <property type="evidence" value="ECO:0007669"/>
    <property type="project" value="InterPro"/>
</dbReference>
<reference evidence="6" key="2">
    <citation type="submission" date="2018-08" db="UniProtKB">
        <authorList>
            <consortium name="EnsemblPlants"/>
        </authorList>
    </citation>
    <scope>IDENTIFICATION</scope>
    <source>
        <strain evidence="6">Yugu1</strain>
    </source>
</reference>
<evidence type="ECO:0000256" key="2">
    <source>
        <dbReference type="ARBA" id="ARBA00022478"/>
    </source>
</evidence>
<keyword evidence="2" id="KW-0240">DNA-directed RNA polymerase</keyword>
<evidence type="ECO:0000313" key="7">
    <source>
        <dbReference type="Proteomes" id="UP000004995"/>
    </source>
</evidence>
<evidence type="ECO:0008006" key="8">
    <source>
        <dbReference type="Google" id="ProtNLM"/>
    </source>
</evidence>
<keyword evidence="3" id="KW-0804">Transcription</keyword>
<dbReference type="Gramene" id="KQK97013">
    <property type="protein sequence ID" value="KQK97013"/>
    <property type="gene ID" value="SETIT_010722mg"/>
</dbReference>
<name>K3Y9U4_SETIT</name>
<feature type="region of interest" description="Disordered" evidence="5">
    <location>
        <begin position="118"/>
        <end position="147"/>
    </location>
</feature>
<dbReference type="ExpressionAtlas" id="K3Y9U4">
    <property type="expression patterns" value="baseline"/>
</dbReference>
<evidence type="ECO:0000256" key="3">
    <source>
        <dbReference type="ARBA" id="ARBA00023163"/>
    </source>
</evidence>
<evidence type="ECO:0000256" key="1">
    <source>
        <dbReference type="ARBA" id="ARBA00004123"/>
    </source>
</evidence>
<dbReference type="EnsemblPlants" id="KQK97013">
    <property type="protein sequence ID" value="KQK97013"/>
    <property type="gene ID" value="SETIT_010722mg"/>
</dbReference>
<dbReference type="PANTHER" id="PTHR13408:SF0">
    <property type="entry name" value="DNA-DIRECTED RNA POLYMERASE III SUBUNIT RPC4"/>
    <property type="match status" value="1"/>
</dbReference>
<keyword evidence="7" id="KW-1185">Reference proteome</keyword>
<dbReference type="AlphaFoldDB" id="K3Y9U4"/>